<evidence type="ECO:0000313" key="3">
    <source>
        <dbReference type="Proteomes" id="UP000037460"/>
    </source>
</evidence>
<organism evidence="2 3">
    <name type="scientific">Chrysochromulina tobinii</name>
    <dbReference type="NCBI Taxonomy" id="1460289"/>
    <lineage>
        <taxon>Eukaryota</taxon>
        <taxon>Haptista</taxon>
        <taxon>Haptophyta</taxon>
        <taxon>Prymnesiophyceae</taxon>
        <taxon>Prymnesiales</taxon>
        <taxon>Chrysochromulinaceae</taxon>
        <taxon>Chrysochromulina</taxon>
    </lineage>
</organism>
<protein>
    <submittedName>
        <fullName evidence="2">Lvivd repeat protein</fullName>
    </submittedName>
</protein>
<dbReference type="OrthoDB" id="447342at2759"/>
<name>A0A0M0K9J1_9EUKA</name>
<feature type="region of interest" description="Disordered" evidence="1">
    <location>
        <begin position="18"/>
        <end position="67"/>
    </location>
</feature>
<dbReference type="Pfam" id="PF08309">
    <property type="entry name" value="LVIVD"/>
    <property type="match status" value="6"/>
</dbReference>
<dbReference type="Proteomes" id="UP000037460">
    <property type="component" value="Unassembled WGS sequence"/>
</dbReference>
<dbReference type="PANTHER" id="PTHR47197:SF3">
    <property type="entry name" value="DIHYDRO-HEME D1 DEHYDROGENASE"/>
    <property type="match status" value="1"/>
</dbReference>
<dbReference type="InterPro" id="IPR013211">
    <property type="entry name" value="LVIVD"/>
</dbReference>
<feature type="non-terminal residue" evidence="2">
    <location>
        <position position="453"/>
    </location>
</feature>
<proteinExistence type="predicted"/>
<reference evidence="3" key="1">
    <citation type="journal article" date="2015" name="PLoS Genet.">
        <title>Genome Sequence and Transcriptome Analyses of Chrysochromulina tobin: Metabolic Tools for Enhanced Algal Fitness in the Prominent Order Prymnesiales (Haptophyceae).</title>
        <authorList>
            <person name="Hovde B.T."/>
            <person name="Deodato C.R."/>
            <person name="Hunsperger H.M."/>
            <person name="Ryken S.A."/>
            <person name="Yost W."/>
            <person name="Jha R.K."/>
            <person name="Patterson J."/>
            <person name="Monnat R.J. Jr."/>
            <person name="Barlow S.B."/>
            <person name="Starkenburg S.R."/>
            <person name="Cattolico R.A."/>
        </authorList>
    </citation>
    <scope>NUCLEOTIDE SEQUENCE</scope>
    <source>
        <strain evidence="3">CCMP291</strain>
    </source>
</reference>
<dbReference type="InterPro" id="IPR051200">
    <property type="entry name" value="Host-pathogen_enzymatic-act"/>
</dbReference>
<dbReference type="Gene3D" id="2.130.10.10">
    <property type="entry name" value="YVTN repeat-like/Quinoprotein amine dehydrogenase"/>
    <property type="match status" value="2"/>
</dbReference>
<dbReference type="InterPro" id="IPR011044">
    <property type="entry name" value="Quino_amine_DH_bsu"/>
</dbReference>
<comment type="caution">
    <text evidence="2">The sequence shown here is derived from an EMBL/GenBank/DDBJ whole genome shotgun (WGS) entry which is preliminary data.</text>
</comment>
<dbReference type="EMBL" id="JWZX01000864">
    <property type="protein sequence ID" value="KOO35449.1"/>
    <property type="molecule type" value="Genomic_DNA"/>
</dbReference>
<dbReference type="InterPro" id="IPR015943">
    <property type="entry name" value="WD40/YVTN_repeat-like_dom_sf"/>
</dbReference>
<evidence type="ECO:0000256" key="1">
    <source>
        <dbReference type="SAM" id="MobiDB-lite"/>
    </source>
</evidence>
<gene>
    <name evidence="2" type="ORF">Ctob_016196</name>
</gene>
<accession>A0A0M0K9J1</accession>
<feature type="compositionally biased region" description="Pro residues" evidence="1">
    <location>
        <begin position="19"/>
        <end position="36"/>
    </location>
</feature>
<dbReference type="SUPFAM" id="SSF50969">
    <property type="entry name" value="YVTN repeat-like/Quinoprotein amine dehydrogenase"/>
    <property type="match status" value="1"/>
</dbReference>
<dbReference type="PANTHER" id="PTHR47197">
    <property type="entry name" value="PROTEIN NIRF"/>
    <property type="match status" value="1"/>
</dbReference>
<dbReference type="AlphaFoldDB" id="A0A0M0K9J1"/>
<keyword evidence="3" id="KW-1185">Reference proteome</keyword>
<sequence length="453" mass="45569">MARGLLHGIVAVTASAHSPVPPPLTVVPPPPLPPAPDDSGFRPLPPPRPPSTELGRALTSSQHDGRQLAHSTTIVGSGSIVGDVTSAMLAHLPGRSCPLAFSLARSHVLCTQAVSVAVSGSFAYVAACLSDSLVVVDMSNPASPVIRGSVVSSSLLDGVRVTLSCDPELRMHPRAALASAPSIAYGVDVSGSYAYVAAHGSDSLVVVNIINPASPVIWGSVVSSSLMDEPNAVAVSGSHAYVTADLSDSLVVVDISNPASPVIRGSVVSSSLLDHAANVAVSGSYAYVAALNSDSLVVVDISNPATPVIRGSVVSSSLLDGVRVTLFCDRGRPQAPLHASASSIMLAPTALPPAGALLRPHLLALTLVALASAPSIMLAPAAISVAVSGSYAYVAAWMSDSLVVVDISNPASPVIRGSVVSSSFLDGAHAVAVSGSFAYVAASRADGLTVVLL</sequence>
<evidence type="ECO:0000313" key="2">
    <source>
        <dbReference type="EMBL" id="KOO35449.1"/>
    </source>
</evidence>